<protein>
    <submittedName>
        <fullName evidence="2">Signal transduction histidine kinase</fullName>
    </submittedName>
</protein>
<dbReference type="AlphaFoldDB" id="A0A1G7HQC5"/>
<dbReference type="SUPFAM" id="SSF55874">
    <property type="entry name" value="ATPase domain of HSP90 chaperone/DNA topoisomerase II/histidine kinase"/>
    <property type="match status" value="1"/>
</dbReference>
<organism evidence="2 3">
    <name type="scientific">Halorientalis regularis</name>
    <dbReference type="NCBI Taxonomy" id="660518"/>
    <lineage>
        <taxon>Archaea</taxon>
        <taxon>Methanobacteriati</taxon>
        <taxon>Methanobacteriota</taxon>
        <taxon>Stenosarchaea group</taxon>
        <taxon>Halobacteria</taxon>
        <taxon>Halobacteriales</taxon>
        <taxon>Haloarculaceae</taxon>
        <taxon>Halorientalis</taxon>
    </lineage>
</organism>
<dbReference type="GO" id="GO:0016301">
    <property type="term" value="F:kinase activity"/>
    <property type="evidence" value="ECO:0007669"/>
    <property type="project" value="UniProtKB-KW"/>
</dbReference>
<proteinExistence type="predicted"/>
<gene>
    <name evidence="2" type="ORF">SAMN05216218_103121</name>
</gene>
<feature type="domain" description="MEDS" evidence="1">
    <location>
        <begin position="33"/>
        <end position="191"/>
    </location>
</feature>
<evidence type="ECO:0000313" key="2">
    <source>
        <dbReference type="EMBL" id="SDF02697.1"/>
    </source>
</evidence>
<dbReference type="InterPro" id="IPR036890">
    <property type="entry name" value="HATPase_C_sf"/>
</dbReference>
<dbReference type="InterPro" id="IPR025847">
    <property type="entry name" value="MEDS_domain"/>
</dbReference>
<sequence length="460" mass="51513">MTTNDPLVGRGSDGVDILPGAVRTQLKSADLGRHLASFYRTQAEQLAVATAFIRLGLEQGELCLYFADDNAPDAVREYFEAAGIDVQAREQAGQLRIESATETYLEDGFDADETLQAFERAVDDSMEAGYDGVRVLGENTWSFEVDGAFDRVLDFEVSFDERCRDVPVTALCQYSLARFDDATIGKAIQTHEQILYRGTLCENPYYVPPEEYFERDGPRQNSWLMLEQLQELAQSRQDIEAREQRLSVINRVLRHNIRNDMSVLLGHLELLVENDHVDDVGADSVEAATDVAEEFLDLAEKARYVERTLDEFDPQRLDVTELIDRVAERTEANAPNVTVQIDAPTTATVSAEPDVQIALEELLTTAVAEADGERTLSVSARHDTPDRMVHIDVTGSQRLLPEGTRHAIEGDRETKLQHCEGLSVWIARWIVEMSRGSLLYDETQDGHRIRVSLPSPLADP</sequence>
<keyword evidence="3" id="KW-1185">Reference proteome</keyword>
<dbReference type="EMBL" id="FNBK01000003">
    <property type="protein sequence ID" value="SDF02697.1"/>
    <property type="molecule type" value="Genomic_DNA"/>
</dbReference>
<reference evidence="3" key="1">
    <citation type="submission" date="2016-10" db="EMBL/GenBank/DDBJ databases">
        <authorList>
            <person name="Varghese N."/>
            <person name="Submissions S."/>
        </authorList>
    </citation>
    <scope>NUCLEOTIDE SEQUENCE [LARGE SCALE GENOMIC DNA]</scope>
    <source>
        <strain evidence="3">IBRC-M 10760</strain>
    </source>
</reference>
<name>A0A1G7HQC5_9EURY</name>
<dbReference type="Proteomes" id="UP000199076">
    <property type="component" value="Unassembled WGS sequence"/>
</dbReference>
<dbReference type="Pfam" id="PF14417">
    <property type="entry name" value="MEDS"/>
    <property type="match status" value="1"/>
</dbReference>
<keyword evidence="2" id="KW-0418">Kinase</keyword>
<dbReference type="OrthoDB" id="327291at2157"/>
<evidence type="ECO:0000313" key="3">
    <source>
        <dbReference type="Proteomes" id="UP000199076"/>
    </source>
</evidence>
<keyword evidence="2" id="KW-0808">Transferase</keyword>
<evidence type="ECO:0000259" key="1">
    <source>
        <dbReference type="Pfam" id="PF14417"/>
    </source>
</evidence>
<dbReference type="STRING" id="660518.SAMN05216218_103121"/>
<dbReference type="Gene3D" id="3.30.565.10">
    <property type="entry name" value="Histidine kinase-like ATPase, C-terminal domain"/>
    <property type="match status" value="1"/>
</dbReference>
<accession>A0A1G7HQC5</accession>
<dbReference type="RefSeq" id="WP_092688735.1">
    <property type="nucleotide sequence ID" value="NZ_FNBK01000003.1"/>
</dbReference>